<comment type="caution">
    <text evidence="1">The sequence shown here is derived from an EMBL/GenBank/DDBJ whole genome shotgun (WGS) entry which is preliminary data.</text>
</comment>
<gene>
    <name evidence="1" type="ORF">LCR_01930</name>
</gene>
<name>A0A175VEY1_AEREN</name>
<dbReference type="AlphaFoldDB" id="A0A175VEY1"/>
<sequence length="80" mass="9195">MAYRRVAVSHQLIRVALLFISQDKTLHPFHSTTLARLVIRKSFDPFQNHMLVACTTKQSAACSMSKITKRKVSKFFEIDV</sequence>
<reference evidence="1 2" key="1">
    <citation type="submission" date="2016-02" db="EMBL/GenBank/DDBJ databases">
        <title>Draft genome sequence of Aeromonas trota strain 1999lcr isolated from cerebrospinal fluid (CSF).</title>
        <authorList>
            <person name="Dallagassa C.B."/>
            <person name="Prediger K.C."/>
            <person name="Weiss V.A."/>
            <person name="Assis F.E."/>
            <person name="Baura V."/>
            <person name="Cruz L.M."/>
            <person name="Souza E.M."/>
            <person name="Pedrosa F.O."/>
            <person name="Fadel-Picheth C.M."/>
        </authorList>
    </citation>
    <scope>NUCLEOTIDE SEQUENCE [LARGE SCALE GENOMIC DNA]</scope>
    <source>
        <strain evidence="1 2">1999lcr</strain>
    </source>
</reference>
<organism evidence="1 2">
    <name type="scientific">Aeromonas enteropelogenes</name>
    <name type="common">Aeromonas trota</name>
    <dbReference type="NCBI Taxonomy" id="29489"/>
    <lineage>
        <taxon>Bacteria</taxon>
        <taxon>Pseudomonadati</taxon>
        <taxon>Pseudomonadota</taxon>
        <taxon>Gammaproteobacteria</taxon>
        <taxon>Aeromonadales</taxon>
        <taxon>Aeromonadaceae</taxon>
        <taxon>Aeromonas</taxon>
    </lineage>
</organism>
<proteinExistence type="predicted"/>
<accession>A0A175VEY1</accession>
<dbReference type="Proteomes" id="UP000078435">
    <property type="component" value="Unassembled WGS sequence"/>
</dbReference>
<evidence type="ECO:0000313" key="2">
    <source>
        <dbReference type="Proteomes" id="UP000078435"/>
    </source>
</evidence>
<evidence type="ECO:0000313" key="1">
    <source>
        <dbReference type="EMBL" id="KXU79059.1"/>
    </source>
</evidence>
<protein>
    <submittedName>
        <fullName evidence="1">Uncharacterized protein</fullName>
    </submittedName>
</protein>
<dbReference type="EMBL" id="JMGO02000013">
    <property type="protein sequence ID" value="KXU79059.1"/>
    <property type="molecule type" value="Genomic_DNA"/>
</dbReference>